<dbReference type="InterPro" id="IPR016527">
    <property type="entry name" value="ORC4"/>
</dbReference>
<evidence type="ECO:0000256" key="2">
    <source>
        <dbReference type="ARBA" id="ARBA00005334"/>
    </source>
</evidence>
<dbReference type="PANTHER" id="PTHR12087">
    <property type="entry name" value="ORIGIN RECOGNITION COMPLEX SUBUNIT 4"/>
    <property type="match status" value="1"/>
</dbReference>
<dbReference type="GO" id="GO:0006260">
    <property type="term" value="P:DNA replication"/>
    <property type="evidence" value="ECO:0007669"/>
    <property type="project" value="UniProtKB-ARBA"/>
</dbReference>
<comment type="subcellular location">
    <subcellularLocation>
        <location evidence="1">Nucleus</location>
    </subcellularLocation>
</comment>
<dbReference type="SUPFAM" id="SSF52540">
    <property type="entry name" value="P-loop containing nucleoside triphosphate hydrolases"/>
    <property type="match status" value="1"/>
</dbReference>
<dbReference type="CDD" id="cd00009">
    <property type="entry name" value="AAA"/>
    <property type="match status" value="1"/>
</dbReference>
<dbReference type="SMART" id="SM00382">
    <property type="entry name" value="AAA"/>
    <property type="match status" value="1"/>
</dbReference>
<keyword evidence="11" id="KW-1185">Reference proteome</keyword>
<evidence type="ECO:0000313" key="10">
    <source>
        <dbReference type="EMBL" id="KAL3288659.1"/>
    </source>
</evidence>
<dbReference type="PANTHER" id="PTHR12087:SF0">
    <property type="entry name" value="ORIGIN RECOGNITION COMPLEX SUBUNIT 4"/>
    <property type="match status" value="1"/>
</dbReference>
<comment type="caution">
    <text evidence="10">The sequence shown here is derived from an EMBL/GenBank/DDBJ whole genome shotgun (WGS) entry which is preliminary data.</text>
</comment>
<dbReference type="FunFam" id="3.40.50.300:FF:000649">
    <property type="entry name" value="Origin recognition complex subunit 4"/>
    <property type="match status" value="1"/>
</dbReference>
<dbReference type="EMBL" id="JABFTP020000185">
    <property type="protein sequence ID" value="KAL3288659.1"/>
    <property type="molecule type" value="Genomic_DNA"/>
</dbReference>
<dbReference type="InterPro" id="IPR003593">
    <property type="entry name" value="AAA+_ATPase"/>
</dbReference>
<evidence type="ECO:0000259" key="9">
    <source>
        <dbReference type="SMART" id="SM00382"/>
    </source>
</evidence>
<dbReference type="GO" id="GO:0003677">
    <property type="term" value="F:DNA binding"/>
    <property type="evidence" value="ECO:0007669"/>
    <property type="project" value="UniProtKB-KW"/>
</dbReference>
<dbReference type="Gene3D" id="3.40.50.300">
    <property type="entry name" value="P-loop containing nucleotide triphosphate hydrolases"/>
    <property type="match status" value="1"/>
</dbReference>
<name>A0ABD2PCI9_9CUCU</name>
<feature type="domain" description="AAA+ ATPase" evidence="9">
    <location>
        <begin position="47"/>
        <end position="227"/>
    </location>
</feature>
<dbReference type="Proteomes" id="UP001516400">
    <property type="component" value="Unassembled WGS sequence"/>
</dbReference>
<dbReference type="InterPro" id="IPR003959">
    <property type="entry name" value="ATPase_AAA_core"/>
</dbReference>
<dbReference type="GO" id="GO:0005524">
    <property type="term" value="F:ATP binding"/>
    <property type="evidence" value="ECO:0007669"/>
    <property type="project" value="UniProtKB-KW"/>
</dbReference>
<comment type="subunit">
    <text evidence="8">Component of ORC, a complex composed of at least 6 subunits: ORC1, ORC2, ORC3, ORC4, ORC5 and ORC6. ORC is regulated in a cell-cycle dependent manner. It is sequentially assembled at the exit from anaphase of mitosis and disassembled as cells enter S phase. Interacts with DBF4. Interacts with POLQ.</text>
</comment>
<gene>
    <name evidence="10" type="ORF">HHI36_003092</name>
</gene>
<accession>A0ABD2PCI9</accession>
<sequence>MVNNSTNISNVRKSLYENIHGGVNIDKQDDEREKIKKLIQSTVDYGEANSALIIGPGGSGKTTLVNDILKEFSSKKSFQDNSLLVKLHGLVHTNDNLALKSITRQMNLSNVVEGRVFGSFAENFAFLLASLKCGHKEISKSVIFILDEFDLFCAHHNQTLLYNLFDISQSAQTPICVLGITCRLDVIELLEKRIKSRFSHRQIFIFADTHNDDDLLLDSQLEYVKQLLTIQKSSKDISNSYRNNWNKYIQSLVKDKNLKCYTKTYRY</sequence>
<evidence type="ECO:0000256" key="1">
    <source>
        <dbReference type="ARBA" id="ARBA00004123"/>
    </source>
</evidence>
<protein>
    <recommendedName>
        <fullName evidence="3">Origin recognition complex subunit 4</fullName>
    </recommendedName>
</protein>
<proteinExistence type="inferred from homology"/>
<evidence type="ECO:0000256" key="5">
    <source>
        <dbReference type="ARBA" id="ARBA00022840"/>
    </source>
</evidence>
<dbReference type="GO" id="GO:0005634">
    <property type="term" value="C:nucleus"/>
    <property type="evidence" value="ECO:0007669"/>
    <property type="project" value="UniProtKB-SubCell"/>
</dbReference>
<dbReference type="GO" id="GO:0005737">
    <property type="term" value="C:cytoplasm"/>
    <property type="evidence" value="ECO:0007669"/>
    <property type="project" value="UniProtKB-ARBA"/>
</dbReference>
<dbReference type="InterPro" id="IPR027417">
    <property type="entry name" value="P-loop_NTPase"/>
</dbReference>
<dbReference type="AlphaFoldDB" id="A0ABD2PCI9"/>
<evidence type="ECO:0000256" key="4">
    <source>
        <dbReference type="ARBA" id="ARBA00022741"/>
    </source>
</evidence>
<evidence type="ECO:0000313" key="11">
    <source>
        <dbReference type="Proteomes" id="UP001516400"/>
    </source>
</evidence>
<organism evidence="10 11">
    <name type="scientific">Cryptolaemus montrouzieri</name>
    <dbReference type="NCBI Taxonomy" id="559131"/>
    <lineage>
        <taxon>Eukaryota</taxon>
        <taxon>Metazoa</taxon>
        <taxon>Ecdysozoa</taxon>
        <taxon>Arthropoda</taxon>
        <taxon>Hexapoda</taxon>
        <taxon>Insecta</taxon>
        <taxon>Pterygota</taxon>
        <taxon>Neoptera</taxon>
        <taxon>Endopterygota</taxon>
        <taxon>Coleoptera</taxon>
        <taxon>Polyphaga</taxon>
        <taxon>Cucujiformia</taxon>
        <taxon>Coccinelloidea</taxon>
        <taxon>Coccinellidae</taxon>
        <taxon>Scymninae</taxon>
        <taxon>Scymnini</taxon>
        <taxon>Cryptolaemus</taxon>
    </lineage>
</organism>
<reference evidence="10 11" key="1">
    <citation type="journal article" date="2021" name="BMC Biol.">
        <title>Horizontally acquired antibacterial genes associated with adaptive radiation of ladybird beetles.</title>
        <authorList>
            <person name="Li H.S."/>
            <person name="Tang X.F."/>
            <person name="Huang Y.H."/>
            <person name="Xu Z.Y."/>
            <person name="Chen M.L."/>
            <person name="Du X.Y."/>
            <person name="Qiu B.Y."/>
            <person name="Chen P.T."/>
            <person name="Zhang W."/>
            <person name="Slipinski A."/>
            <person name="Escalona H.E."/>
            <person name="Waterhouse R.M."/>
            <person name="Zwick A."/>
            <person name="Pang H."/>
        </authorList>
    </citation>
    <scope>NUCLEOTIDE SEQUENCE [LARGE SCALE GENOMIC DNA]</scope>
    <source>
        <strain evidence="10">SYSU2018</strain>
    </source>
</reference>
<evidence type="ECO:0000256" key="7">
    <source>
        <dbReference type="ARBA" id="ARBA00023242"/>
    </source>
</evidence>
<evidence type="ECO:0000256" key="8">
    <source>
        <dbReference type="ARBA" id="ARBA00046777"/>
    </source>
</evidence>
<evidence type="ECO:0000256" key="6">
    <source>
        <dbReference type="ARBA" id="ARBA00023125"/>
    </source>
</evidence>
<comment type="similarity">
    <text evidence="2">Belongs to the ORC4 family.</text>
</comment>
<keyword evidence="5" id="KW-0067">ATP-binding</keyword>
<keyword evidence="6" id="KW-0238">DNA-binding</keyword>
<dbReference type="Pfam" id="PF00004">
    <property type="entry name" value="AAA"/>
    <property type="match status" value="1"/>
</dbReference>
<evidence type="ECO:0000256" key="3">
    <source>
        <dbReference type="ARBA" id="ARBA00019083"/>
    </source>
</evidence>
<keyword evidence="4" id="KW-0547">Nucleotide-binding</keyword>
<keyword evidence="7" id="KW-0539">Nucleus</keyword>